<dbReference type="InterPro" id="IPR035979">
    <property type="entry name" value="RBD_domain_sf"/>
</dbReference>
<organism evidence="4 5">
    <name type="scientific">Lentinula detonsa</name>
    <dbReference type="NCBI Taxonomy" id="2804962"/>
    <lineage>
        <taxon>Eukaryota</taxon>
        <taxon>Fungi</taxon>
        <taxon>Dikarya</taxon>
        <taxon>Basidiomycota</taxon>
        <taxon>Agaricomycotina</taxon>
        <taxon>Agaricomycetes</taxon>
        <taxon>Agaricomycetidae</taxon>
        <taxon>Agaricales</taxon>
        <taxon>Marasmiineae</taxon>
        <taxon>Omphalotaceae</taxon>
        <taxon>Lentinula</taxon>
    </lineage>
</organism>
<sequence>MTSLTSSAKDRILDNHSFIQTAMSTYNVTVSGISPNTTETHLHDFFSFCGKIATIDHKGSEAVVNFEKPSAAKTALMLNGGSLDGATLTVTSDTVHPDEHEESKDEHIDQTDKPRAGIAAEYLAKGYTLSDSILQRAIEMDKQRGISNKFLSYFNSLDSGIGSRALGPDKTISGKLQETFAAATQQAKTVDEQKGVSKTAHEYYTKALGSPFGMKVYEFYTSTSKQVLDIHEEAKRIHSTNKTATHPDTSAAQPAEKA</sequence>
<dbReference type="Proteomes" id="UP001142393">
    <property type="component" value="Unassembled WGS sequence"/>
</dbReference>
<dbReference type="SMART" id="SM00360">
    <property type="entry name" value="RRM"/>
    <property type="match status" value="1"/>
</dbReference>
<feature type="compositionally biased region" description="Polar residues" evidence="2">
    <location>
        <begin position="240"/>
        <end position="252"/>
    </location>
</feature>
<dbReference type="Gene3D" id="3.30.70.330">
    <property type="match status" value="1"/>
</dbReference>
<dbReference type="PANTHER" id="PTHR32343">
    <property type="entry name" value="SERINE/ARGININE-RICH SPLICING FACTOR"/>
    <property type="match status" value="1"/>
</dbReference>
<keyword evidence="1" id="KW-0694">RNA-binding</keyword>
<dbReference type="InterPro" id="IPR012677">
    <property type="entry name" value="Nucleotide-bd_a/b_plait_sf"/>
</dbReference>
<gene>
    <name evidence="4" type="ORF">DFH05DRAFT_1515381</name>
</gene>
<reference evidence="4 5" key="1">
    <citation type="journal article" date="2023" name="Proc. Natl. Acad. Sci. U.S.A.">
        <title>A global phylogenomic analysis of the shiitake genus Lentinula.</title>
        <authorList>
            <person name="Sierra-Patev S."/>
            <person name="Min B."/>
            <person name="Naranjo-Ortiz M."/>
            <person name="Looney B."/>
            <person name="Konkel Z."/>
            <person name="Slot J.C."/>
            <person name="Sakamoto Y."/>
            <person name="Steenwyk J.L."/>
            <person name="Rokas A."/>
            <person name="Carro J."/>
            <person name="Camarero S."/>
            <person name="Ferreira P."/>
            <person name="Molpeceres G."/>
            <person name="Ruiz-Duenas F.J."/>
            <person name="Serrano A."/>
            <person name="Henrissat B."/>
            <person name="Drula E."/>
            <person name="Hughes K.W."/>
            <person name="Mata J.L."/>
            <person name="Ishikawa N.K."/>
            <person name="Vargas-Isla R."/>
            <person name="Ushijima S."/>
            <person name="Smith C.A."/>
            <person name="Donoghue J."/>
            <person name="Ahrendt S."/>
            <person name="Andreopoulos W."/>
            <person name="He G."/>
            <person name="LaButti K."/>
            <person name="Lipzen A."/>
            <person name="Ng V."/>
            <person name="Riley R."/>
            <person name="Sandor L."/>
            <person name="Barry K."/>
            <person name="Martinez A.T."/>
            <person name="Xiao Y."/>
            <person name="Gibbons J.G."/>
            <person name="Terashima K."/>
            <person name="Grigoriev I.V."/>
            <person name="Hibbett D."/>
        </authorList>
    </citation>
    <scope>NUCLEOTIDE SEQUENCE [LARGE SCALE GENOMIC DNA]</scope>
    <source>
        <strain evidence="4 5">TFB7810</strain>
    </source>
</reference>
<feature type="domain" description="RRM" evidence="3">
    <location>
        <begin position="26"/>
        <end position="95"/>
    </location>
</feature>
<name>A0A9W8TT99_9AGAR</name>
<dbReference type="GO" id="GO:0003723">
    <property type="term" value="F:RNA binding"/>
    <property type="evidence" value="ECO:0007669"/>
    <property type="project" value="UniProtKB-UniRule"/>
</dbReference>
<evidence type="ECO:0000256" key="2">
    <source>
        <dbReference type="SAM" id="MobiDB-lite"/>
    </source>
</evidence>
<evidence type="ECO:0000256" key="1">
    <source>
        <dbReference type="PROSITE-ProRule" id="PRU00176"/>
    </source>
</evidence>
<dbReference type="PANTHER" id="PTHR32343:SF10">
    <property type="entry name" value="RNA-BINDING REGION RNP-1 DOMAIN-CONTAINING PROTEIN"/>
    <property type="match status" value="1"/>
</dbReference>
<accession>A0A9W8TT99</accession>
<dbReference type="SUPFAM" id="SSF54928">
    <property type="entry name" value="RNA-binding domain, RBD"/>
    <property type="match status" value="1"/>
</dbReference>
<dbReference type="AlphaFoldDB" id="A0A9W8TT99"/>
<dbReference type="InterPro" id="IPR000504">
    <property type="entry name" value="RRM_dom"/>
</dbReference>
<protein>
    <recommendedName>
        <fullName evidence="3">RRM domain-containing protein</fullName>
    </recommendedName>
</protein>
<feature type="region of interest" description="Disordered" evidence="2">
    <location>
        <begin position="94"/>
        <end position="115"/>
    </location>
</feature>
<dbReference type="EMBL" id="JANVFU010000020">
    <property type="protein sequence ID" value="KAJ3739063.1"/>
    <property type="molecule type" value="Genomic_DNA"/>
</dbReference>
<evidence type="ECO:0000259" key="3">
    <source>
        <dbReference type="PROSITE" id="PS50102"/>
    </source>
</evidence>
<dbReference type="Pfam" id="PF00076">
    <property type="entry name" value="RRM_1"/>
    <property type="match status" value="1"/>
</dbReference>
<feature type="region of interest" description="Disordered" evidence="2">
    <location>
        <begin position="237"/>
        <end position="258"/>
    </location>
</feature>
<comment type="caution">
    <text evidence="4">The sequence shown here is derived from an EMBL/GenBank/DDBJ whole genome shotgun (WGS) entry which is preliminary data.</text>
</comment>
<evidence type="ECO:0000313" key="4">
    <source>
        <dbReference type="EMBL" id="KAJ3739063.1"/>
    </source>
</evidence>
<proteinExistence type="predicted"/>
<keyword evidence="5" id="KW-1185">Reference proteome</keyword>
<evidence type="ECO:0000313" key="5">
    <source>
        <dbReference type="Proteomes" id="UP001142393"/>
    </source>
</evidence>
<dbReference type="PROSITE" id="PS50102">
    <property type="entry name" value="RRM"/>
    <property type="match status" value="1"/>
</dbReference>
<feature type="compositionally biased region" description="Basic and acidic residues" evidence="2">
    <location>
        <begin position="95"/>
        <end position="115"/>
    </location>
</feature>